<evidence type="ECO:0000259" key="9">
    <source>
        <dbReference type="Pfam" id="PF12704"/>
    </source>
</evidence>
<evidence type="ECO:0000256" key="7">
    <source>
        <dbReference type="SAM" id="Phobius"/>
    </source>
</evidence>
<dbReference type="InterPro" id="IPR025857">
    <property type="entry name" value="MacB_PCD"/>
</dbReference>
<dbReference type="Pfam" id="PF12704">
    <property type="entry name" value="MacB_PCD"/>
    <property type="match status" value="1"/>
</dbReference>
<comment type="subcellular location">
    <subcellularLocation>
        <location evidence="1">Cell membrane</location>
        <topology evidence="1">Multi-pass membrane protein</topology>
    </subcellularLocation>
</comment>
<feature type="transmembrane region" description="Helical" evidence="7">
    <location>
        <begin position="331"/>
        <end position="353"/>
    </location>
</feature>
<evidence type="ECO:0000256" key="2">
    <source>
        <dbReference type="ARBA" id="ARBA00005236"/>
    </source>
</evidence>
<evidence type="ECO:0000259" key="8">
    <source>
        <dbReference type="Pfam" id="PF02687"/>
    </source>
</evidence>
<dbReference type="Proteomes" id="UP000076923">
    <property type="component" value="Unassembled WGS sequence"/>
</dbReference>
<dbReference type="EMBL" id="LVWE01000009">
    <property type="protein sequence ID" value="OAD45940.1"/>
    <property type="molecule type" value="Genomic_DNA"/>
</dbReference>
<feature type="transmembrane region" description="Helical" evidence="7">
    <location>
        <begin position="277"/>
        <end position="301"/>
    </location>
</feature>
<feature type="domain" description="ABC3 transporter permease C-terminal" evidence="8">
    <location>
        <begin position="278"/>
        <end position="404"/>
    </location>
</feature>
<feature type="transmembrane region" description="Helical" evidence="7">
    <location>
        <begin position="373"/>
        <end position="399"/>
    </location>
</feature>
<sequence>MNYELFIAKRIIAGKKYKNSISSPIIKIAITAIALGIIIMLIAVATGAGLQYKIRDKMAGFKGHVQIVNYDANNSDVSTVPINKNQDFYPKFKNVDGIKNIQVFANKAGILRTKTAFEGIIFKGVSTDYDWSFFKEYLREGRVPNFNQDRTREVLLSQTIINRLQLKLNDTILATFIKTATSKLPSNRKYTIVGIYNSGFAEFDKSMMIGDIREVQNLNKWSDNEVGGFEVILDSFDKIEEKGEEIYSNTGATLNSKTILDSYPAVFEWIELFDNNVWFIIAIMILVAGINMVTALLVLILERVQMIGILKALGSTNTSIRKIFLYNASYLILKGLFLGNIIGLSILFVQYYFKLITLNPETYYVTTMPVYISLKAIVLLNIGTLIMSFLMLIIPSYIITKINPSKSIKFT</sequence>
<proteinExistence type="inferred from homology"/>
<keyword evidence="4 7" id="KW-0812">Transmembrane</keyword>
<protein>
    <submittedName>
        <fullName evidence="10">Transmembrane permease</fullName>
    </submittedName>
</protein>
<feature type="domain" description="MacB-like periplasmic core" evidence="9">
    <location>
        <begin position="28"/>
        <end position="218"/>
    </location>
</feature>
<dbReference type="GO" id="GO:0098797">
    <property type="term" value="C:plasma membrane protein complex"/>
    <property type="evidence" value="ECO:0007669"/>
    <property type="project" value="TreeGrafter"/>
</dbReference>
<dbReference type="PANTHER" id="PTHR30489">
    <property type="entry name" value="LIPOPROTEIN-RELEASING SYSTEM TRANSMEMBRANE PROTEIN LOLE"/>
    <property type="match status" value="1"/>
</dbReference>
<comment type="similarity">
    <text evidence="2">Belongs to the ABC-4 integral membrane protein family. LolC/E subfamily.</text>
</comment>
<dbReference type="Pfam" id="PF02687">
    <property type="entry name" value="FtsX"/>
    <property type="match status" value="1"/>
</dbReference>
<keyword evidence="3" id="KW-1003">Cell membrane</keyword>
<evidence type="ECO:0000256" key="5">
    <source>
        <dbReference type="ARBA" id="ARBA00022989"/>
    </source>
</evidence>
<gene>
    <name evidence="10" type="ORF">LPB303_04545</name>
</gene>
<evidence type="ECO:0000313" key="11">
    <source>
        <dbReference type="Proteomes" id="UP000076923"/>
    </source>
</evidence>
<evidence type="ECO:0000313" key="10">
    <source>
        <dbReference type="EMBL" id="OAD45940.1"/>
    </source>
</evidence>
<dbReference type="STRING" id="1333662.LPB303_04545"/>
<dbReference type="InterPro" id="IPR003838">
    <property type="entry name" value="ABC3_permease_C"/>
</dbReference>
<dbReference type="GO" id="GO:0044874">
    <property type="term" value="P:lipoprotein localization to outer membrane"/>
    <property type="evidence" value="ECO:0007669"/>
    <property type="project" value="TreeGrafter"/>
</dbReference>
<evidence type="ECO:0000256" key="6">
    <source>
        <dbReference type="ARBA" id="ARBA00023136"/>
    </source>
</evidence>
<dbReference type="InterPro" id="IPR051447">
    <property type="entry name" value="Lipoprotein-release_system"/>
</dbReference>
<dbReference type="RefSeq" id="WP_068448527.1">
    <property type="nucleotide sequence ID" value="NZ_CP150660.1"/>
</dbReference>
<name>A0A176TDJ6_9FLAO</name>
<keyword evidence="11" id="KW-1185">Reference proteome</keyword>
<dbReference type="OrthoDB" id="1522670at2"/>
<dbReference type="PANTHER" id="PTHR30489:SF0">
    <property type="entry name" value="LIPOPROTEIN-RELEASING SYSTEM TRANSMEMBRANE PROTEIN LOLE"/>
    <property type="match status" value="1"/>
</dbReference>
<evidence type="ECO:0000256" key="4">
    <source>
        <dbReference type="ARBA" id="ARBA00022692"/>
    </source>
</evidence>
<evidence type="ECO:0000256" key="1">
    <source>
        <dbReference type="ARBA" id="ARBA00004651"/>
    </source>
</evidence>
<reference evidence="10 11" key="1">
    <citation type="submission" date="2016-02" db="EMBL/GenBank/DDBJ databases">
        <title>Draft genome sequence of Polaribacter atrinae KACC17473.</title>
        <authorList>
            <person name="Shin S.-K."/>
            <person name="Yi H."/>
        </authorList>
    </citation>
    <scope>NUCLEOTIDE SEQUENCE [LARGE SCALE GENOMIC DNA]</scope>
    <source>
        <strain evidence="10 11">KACC 17473</strain>
    </source>
</reference>
<feature type="transmembrane region" description="Helical" evidence="7">
    <location>
        <begin position="25"/>
        <end position="50"/>
    </location>
</feature>
<keyword evidence="6 7" id="KW-0472">Membrane</keyword>
<comment type="caution">
    <text evidence="10">The sequence shown here is derived from an EMBL/GenBank/DDBJ whole genome shotgun (WGS) entry which is preliminary data.</text>
</comment>
<accession>A0A176TDJ6</accession>
<evidence type="ECO:0000256" key="3">
    <source>
        <dbReference type="ARBA" id="ARBA00022475"/>
    </source>
</evidence>
<organism evidence="10 11">
    <name type="scientific">Polaribacter atrinae</name>
    <dbReference type="NCBI Taxonomy" id="1333662"/>
    <lineage>
        <taxon>Bacteria</taxon>
        <taxon>Pseudomonadati</taxon>
        <taxon>Bacteroidota</taxon>
        <taxon>Flavobacteriia</taxon>
        <taxon>Flavobacteriales</taxon>
        <taxon>Flavobacteriaceae</taxon>
    </lineage>
</organism>
<dbReference type="AlphaFoldDB" id="A0A176TDJ6"/>
<keyword evidence="5 7" id="KW-1133">Transmembrane helix</keyword>